<keyword evidence="3" id="KW-1185">Reference proteome</keyword>
<sequence length="173" mass="18992">MENTFDRPIIPANEAERLAELRSLNLAPAYEEFGTFKHIAAIASRMFAVPIAIVNIVEEYQVVTLAGVGIEAGTEVPRGMSLCSLSILSNNVTIFQNAPNEPCLLANPLVHGEFGLQFYAAAPLKTRKGVRIGALCIVDKKPREFSEMDQRILENLAAIVVDEIEKTGHETNR</sequence>
<comment type="caution">
    <text evidence="2">The sequence shown here is derived from an EMBL/GenBank/DDBJ whole genome shotgun (WGS) entry which is preliminary data.</text>
</comment>
<feature type="domain" description="GAF" evidence="1">
    <location>
        <begin position="35"/>
        <end position="160"/>
    </location>
</feature>
<evidence type="ECO:0000313" key="2">
    <source>
        <dbReference type="EMBL" id="RDC64412.1"/>
    </source>
</evidence>
<reference evidence="2 3" key="1">
    <citation type="submission" date="2018-04" db="EMBL/GenBank/DDBJ databases">
        <title>Adhaeribacter sp. HMF7616 genome sequencing and assembly.</title>
        <authorList>
            <person name="Kang H."/>
            <person name="Kang J."/>
            <person name="Cha I."/>
            <person name="Kim H."/>
            <person name="Joh K."/>
        </authorList>
    </citation>
    <scope>NUCLEOTIDE SEQUENCE [LARGE SCALE GENOMIC DNA]</scope>
    <source>
        <strain evidence="2 3">HMF7616</strain>
    </source>
</reference>
<dbReference type="Proteomes" id="UP000253919">
    <property type="component" value="Unassembled WGS sequence"/>
</dbReference>
<name>A0A369QJ38_9BACT</name>
<dbReference type="OrthoDB" id="9811889at2"/>
<dbReference type="InterPro" id="IPR003018">
    <property type="entry name" value="GAF"/>
</dbReference>
<dbReference type="PANTHER" id="PTHR43102">
    <property type="entry name" value="SLR1143 PROTEIN"/>
    <property type="match status" value="1"/>
</dbReference>
<gene>
    <name evidence="2" type="ORF">AHMF7616_03026</name>
</gene>
<evidence type="ECO:0000259" key="1">
    <source>
        <dbReference type="Pfam" id="PF01590"/>
    </source>
</evidence>
<dbReference type="PANTHER" id="PTHR43102:SF2">
    <property type="entry name" value="GAF DOMAIN-CONTAINING PROTEIN"/>
    <property type="match status" value="1"/>
</dbReference>
<organism evidence="2 3">
    <name type="scientific">Adhaeribacter pallidiroseus</name>
    <dbReference type="NCBI Taxonomy" id="2072847"/>
    <lineage>
        <taxon>Bacteria</taxon>
        <taxon>Pseudomonadati</taxon>
        <taxon>Bacteroidota</taxon>
        <taxon>Cytophagia</taxon>
        <taxon>Cytophagales</taxon>
        <taxon>Hymenobacteraceae</taxon>
        <taxon>Adhaeribacter</taxon>
    </lineage>
</organism>
<dbReference type="AlphaFoldDB" id="A0A369QJ38"/>
<dbReference type="Pfam" id="PF01590">
    <property type="entry name" value="GAF"/>
    <property type="match status" value="1"/>
</dbReference>
<accession>A0A369QJ38</accession>
<dbReference type="RefSeq" id="WP_115373569.1">
    <property type="nucleotide sequence ID" value="NZ_QASA01000001.1"/>
</dbReference>
<dbReference type="EMBL" id="QASA01000001">
    <property type="protein sequence ID" value="RDC64412.1"/>
    <property type="molecule type" value="Genomic_DNA"/>
</dbReference>
<evidence type="ECO:0000313" key="3">
    <source>
        <dbReference type="Proteomes" id="UP000253919"/>
    </source>
</evidence>
<dbReference type="Gene3D" id="3.30.450.40">
    <property type="match status" value="1"/>
</dbReference>
<proteinExistence type="predicted"/>
<dbReference type="SUPFAM" id="SSF55781">
    <property type="entry name" value="GAF domain-like"/>
    <property type="match status" value="1"/>
</dbReference>
<protein>
    <recommendedName>
        <fullName evidence="1">GAF domain-containing protein</fullName>
    </recommendedName>
</protein>
<dbReference type="InterPro" id="IPR029016">
    <property type="entry name" value="GAF-like_dom_sf"/>
</dbReference>